<dbReference type="InterPro" id="IPR011200">
    <property type="entry name" value="UCP012608"/>
</dbReference>
<dbReference type="Proteomes" id="UP001260188">
    <property type="component" value="Unassembled WGS sequence"/>
</dbReference>
<dbReference type="RefSeq" id="WP_309665536.1">
    <property type="nucleotide sequence ID" value="NZ_JAVIZA010000001.1"/>
</dbReference>
<dbReference type="EMBL" id="JAVIZA010000001">
    <property type="protein sequence ID" value="MDR6167084.1"/>
    <property type="molecule type" value="Genomic_DNA"/>
</dbReference>
<organism evidence="1 2">
    <name type="scientific">Microbacterium paludicola</name>
    <dbReference type="NCBI Taxonomy" id="300019"/>
    <lineage>
        <taxon>Bacteria</taxon>
        <taxon>Bacillati</taxon>
        <taxon>Actinomycetota</taxon>
        <taxon>Actinomycetes</taxon>
        <taxon>Micrococcales</taxon>
        <taxon>Microbacteriaceae</taxon>
        <taxon>Microbacterium</taxon>
    </lineage>
</organism>
<sequence>MDAATSRRYHSFADWARDSSPIYAEWATGIAGDDELTERIALLGERRGQPNLVFAAARWAGCGLEPFAAWRERLVSEWERVAAITAERRTQTNEVGRCTTLLPPLSRIDGPIALLETGTAAGLCLYPDRYAYEYSSPGCEHPRTIVPARPDAAPRPLLRCRIDDPDAVPDSLPDVVWRAGIDLAPIDVRDTDAVSWLETLVWPGSVHDERVGRLRAAVEVARADPPRIVAGDIPDRLPEVAAESPPDVTLVVFHSAVLLYLDADERRRFADLVSTLGKRVNRRVVWISNETAGTLPEIDGRMPRRVDTTGSFVQTVDGVPVALAAQHGATYEVSPFRS</sequence>
<accession>A0ABU1HZL4</accession>
<dbReference type="Pfam" id="PF10094">
    <property type="entry name" value="DUF2332"/>
    <property type="match status" value="1"/>
</dbReference>
<evidence type="ECO:0000313" key="2">
    <source>
        <dbReference type="Proteomes" id="UP001260188"/>
    </source>
</evidence>
<comment type="caution">
    <text evidence="1">The sequence shown here is derived from an EMBL/GenBank/DDBJ whole genome shotgun (WGS) entry which is preliminary data.</text>
</comment>
<protein>
    <recommendedName>
        <fullName evidence="3">DUF2332 domain-containing protein</fullName>
    </recommendedName>
</protein>
<keyword evidence="2" id="KW-1185">Reference proteome</keyword>
<gene>
    <name evidence="1" type="ORF">QE367_001288</name>
</gene>
<name>A0ABU1HZL4_9MICO</name>
<reference evidence="1 2" key="1">
    <citation type="submission" date="2023-08" db="EMBL/GenBank/DDBJ databases">
        <title>Functional and genomic diversity of the sorghum phyllosphere microbiome.</title>
        <authorList>
            <person name="Shade A."/>
        </authorList>
    </citation>
    <scope>NUCLEOTIDE SEQUENCE [LARGE SCALE GENOMIC DNA]</scope>
    <source>
        <strain evidence="1 2">SORGH_AS_0919</strain>
    </source>
</reference>
<evidence type="ECO:0000313" key="1">
    <source>
        <dbReference type="EMBL" id="MDR6167084.1"/>
    </source>
</evidence>
<evidence type="ECO:0008006" key="3">
    <source>
        <dbReference type="Google" id="ProtNLM"/>
    </source>
</evidence>
<proteinExistence type="predicted"/>